<evidence type="ECO:0000313" key="2">
    <source>
        <dbReference type="EMBL" id="MYN03629.1"/>
    </source>
</evidence>
<sequence>MSTHEIIAILLGLAGGYWGIGRLLAAQEAAAQTPWHLVLNVAPDATLEQVDQAYQSMMKTKEVRNAYAAAIKALTM</sequence>
<gene>
    <name evidence="2" type="ORF">GTP41_16155</name>
</gene>
<dbReference type="AlphaFoldDB" id="A0A6N9HJW7"/>
<proteinExistence type="predicted"/>
<evidence type="ECO:0000256" key="1">
    <source>
        <dbReference type="SAM" id="Phobius"/>
    </source>
</evidence>
<dbReference type="EMBL" id="WWCJ01000010">
    <property type="protein sequence ID" value="MYN03629.1"/>
    <property type="molecule type" value="Genomic_DNA"/>
</dbReference>
<comment type="caution">
    <text evidence="2">The sequence shown here is derived from an EMBL/GenBank/DDBJ whole genome shotgun (WGS) entry which is preliminary data.</text>
</comment>
<dbReference type="Proteomes" id="UP000448575">
    <property type="component" value="Unassembled WGS sequence"/>
</dbReference>
<keyword evidence="3" id="KW-1185">Reference proteome</keyword>
<keyword evidence="1" id="KW-1133">Transmembrane helix</keyword>
<evidence type="ECO:0008006" key="4">
    <source>
        <dbReference type="Google" id="ProtNLM"/>
    </source>
</evidence>
<feature type="transmembrane region" description="Helical" evidence="1">
    <location>
        <begin position="6"/>
        <end position="25"/>
    </location>
</feature>
<keyword evidence="1" id="KW-0472">Membrane</keyword>
<dbReference type="RefSeq" id="WP_161026593.1">
    <property type="nucleotide sequence ID" value="NZ_WWCJ01000010.1"/>
</dbReference>
<protein>
    <recommendedName>
        <fullName evidence="4">J domain-containing protein</fullName>
    </recommendedName>
</protein>
<keyword evidence="1" id="KW-0812">Transmembrane</keyword>
<reference evidence="2 3" key="1">
    <citation type="submission" date="2019-12" db="EMBL/GenBank/DDBJ databases">
        <title>Novel species isolated from a subtropical stream in China.</title>
        <authorList>
            <person name="Lu H."/>
        </authorList>
    </citation>
    <scope>NUCLEOTIDE SEQUENCE [LARGE SCALE GENOMIC DNA]</scope>
    <source>
        <strain evidence="2 3">DS3</strain>
    </source>
</reference>
<organism evidence="2 3">
    <name type="scientific">Pseudoduganella guangdongensis</name>
    <dbReference type="NCBI Taxonomy" id="2692179"/>
    <lineage>
        <taxon>Bacteria</taxon>
        <taxon>Pseudomonadati</taxon>
        <taxon>Pseudomonadota</taxon>
        <taxon>Betaproteobacteria</taxon>
        <taxon>Burkholderiales</taxon>
        <taxon>Oxalobacteraceae</taxon>
        <taxon>Telluria group</taxon>
        <taxon>Pseudoduganella</taxon>
    </lineage>
</organism>
<name>A0A6N9HJW7_9BURK</name>
<evidence type="ECO:0000313" key="3">
    <source>
        <dbReference type="Proteomes" id="UP000448575"/>
    </source>
</evidence>
<accession>A0A6N9HJW7</accession>